<evidence type="ECO:0000313" key="2">
    <source>
        <dbReference type="Proteomes" id="UP000215902"/>
    </source>
</evidence>
<name>A0A267H6T6_9PLAT</name>
<comment type="caution">
    <text evidence="1">The sequence shown here is derived from an EMBL/GenBank/DDBJ whole genome shotgun (WGS) entry which is preliminary data.</text>
</comment>
<sequence>MCATSSEEFGSVVVLDTGADCVSVLAGDRVRQLSLGRCVVAKCCRAVAGRILLAVAYPQAVALMLTELGTCDTGDQSWPHWQLMGALPWSGGSSVDFIPTASTVISASSSGLGWLVSDGEAVLLDANCCFVERRLLNCQISCAVSCRADGIQGDPSRHRGVKIAGLESSIAWLCCRCHQIHCCLTAPAEGQSVPDTVINIYCKELSSEQQVADCCLIWCEFRLKDRLLLCHLLSADNSEVLLLCSKISTDHKSLPSGTCLISRFRLSRESEPLHRWADVVCLRPGRLLAIDSGRLHRLEYGSCGFQSACLSDCCSWRLASQLHRLLVNHCPMQLCLLPCASDDSGLCLCID</sequence>
<dbReference type="Proteomes" id="UP000215902">
    <property type="component" value="Unassembled WGS sequence"/>
</dbReference>
<gene>
    <name evidence="1" type="ORF">BOX15_Mlig026955g1</name>
</gene>
<dbReference type="EMBL" id="NIVC01000031">
    <property type="protein sequence ID" value="PAA93247.1"/>
    <property type="molecule type" value="Genomic_DNA"/>
</dbReference>
<reference evidence="1 2" key="1">
    <citation type="submission" date="2017-06" db="EMBL/GenBank/DDBJ databases">
        <title>A platform for efficient transgenesis in Macrostomum lignano, a flatworm model organism for stem cell research.</title>
        <authorList>
            <person name="Berezikov E."/>
        </authorList>
    </citation>
    <scope>NUCLEOTIDE SEQUENCE [LARGE SCALE GENOMIC DNA]</scope>
    <source>
        <strain evidence="1">DV1</strain>
        <tissue evidence="1">Whole organism</tissue>
    </source>
</reference>
<keyword evidence="2" id="KW-1185">Reference proteome</keyword>
<dbReference type="AlphaFoldDB" id="A0A267H6T6"/>
<organism evidence="1 2">
    <name type="scientific">Macrostomum lignano</name>
    <dbReference type="NCBI Taxonomy" id="282301"/>
    <lineage>
        <taxon>Eukaryota</taxon>
        <taxon>Metazoa</taxon>
        <taxon>Spiralia</taxon>
        <taxon>Lophotrochozoa</taxon>
        <taxon>Platyhelminthes</taxon>
        <taxon>Rhabditophora</taxon>
        <taxon>Macrostomorpha</taxon>
        <taxon>Macrostomida</taxon>
        <taxon>Macrostomidae</taxon>
        <taxon>Macrostomum</taxon>
    </lineage>
</organism>
<proteinExistence type="predicted"/>
<protein>
    <submittedName>
        <fullName evidence="1">Uncharacterized protein</fullName>
    </submittedName>
</protein>
<accession>A0A267H6T6</accession>
<evidence type="ECO:0000313" key="1">
    <source>
        <dbReference type="EMBL" id="PAA93247.1"/>
    </source>
</evidence>